<evidence type="ECO:0000313" key="1">
    <source>
        <dbReference type="EMBL" id="OAZ69033.1"/>
    </source>
</evidence>
<evidence type="ECO:0000313" key="2">
    <source>
        <dbReference type="Proteomes" id="UP000093796"/>
    </source>
</evidence>
<dbReference type="RefSeq" id="WP_155738534.1">
    <property type="nucleotide sequence ID" value="NZ_LYUD01000124.1"/>
</dbReference>
<dbReference type="PATRIC" id="fig|438.15.peg.2583"/>
<gene>
    <name evidence="1" type="ORF">SRCM100623_02339</name>
</gene>
<sequence length="168" mass="18797">MSVRCLMQNLSNAAQQMRNSIQLLITCITHDCGTLSGMYAAMASQSFTALCFRVSQLALLLGGADTCCRAQEGFADHQDDSCARLNILSWPWDRSLYRASSPLQSSCLLQWPLLRSFGRKQWLRQTLNSSLVRFFAQRTMDDGGRHGNVPPDSYSFDFERKMNDGAAA</sequence>
<dbReference type="AlphaFoldDB" id="A0A1A0D160"/>
<dbReference type="Proteomes" id="UP000093796">
    <property type="component" value="Unassembled WGS sequence"/>
</dbReference>
<reference evidence="1 2" key="1">
    <citation type="submission" date="2016-05" db="EMBL/GenBank/DDBJ databases">
        <title>Genome sequencing of Acetobacter pasteurianus strain SRCM100623.</title>
        <authorList>
            <person name="Song Y.R."/>
        </authorList>
    </citation>
    <scope>NUCLEOTIDE SEQUENCE [LARGE SCALE GENOMIC DNA]</scope>
    <source>
        <strain evidence="1 2">SRCM100623</strain>
    </source>
</reference>
<comment type="caution">
    <text evidence="1">The sequence shown here is derived from an EMBL/GenBank/DDBJ whole genome shotgun (WGS) entry which is preliminary data.</text>
</comment>
<proteinExistence type="predicted"/>
<organism evidence="1 2">
    <name type="scientific">Acetobacter pasteurianus</name>
    <name type="common">Acetobacter turbidans</name>
    <dbReference type="NCBI Taxonomy" id="438"/>
    <lineage>
        <taxon>Bacteria</taxon>
        <taxon>Pseudomonadati</taxon>
        <taxon>Pseudomonadota</taxon>
        <taxon>Alphaproteobacteria</taxon>
        <taxon>Acetobacterales</taxon>
        <taxon>Acetobacteraceae</taxon>
        <taxon>Acetobacter</taxon>
    </lineage>
</organism>
<accession>A0A1A0D160</accession>
<name>A0A1A0D160_ACEPA</name>
<dbReference type="EMBL" id="LYUD01000124">
    <property type="protein sequence ID" value="OAZ69033.1"/>
    <property type="molecule type" value="Genomic_DNA"/>
</dbReference>
<protein>
    <submittedName>
        <fullName evidence="1">Uncharacterized protein</fullName>
    </submittedName>
</protein>